<dbReference type="InterPro" id="IPR024660">
    <property type="entry name" value="UCS_central_dom"/>
</dbReference>
<sequence>MVFDTKRAIFKQRLDGFFGALLADMANPQTQIKIASVLITLLQGPVDLGMNLVTNDEILAMMLKMAASDDRVQQGIAAELIVQTVSKHERATTMLKYGVPILKKLYDSNDENVKVRALMGLCKCASAGGDDSSRQTMQEGSTMALAKKCKEFLLDVDKYSVDVRRFACEGLSSLDADVKEMITNDPLFLQALLCLARSAGPLCVYTLASIYVNLTNAYDKPKVDEEMVKLAQFAKHHVPETHPKDTDDCVAKRVRTLVRMAPFPPASLWPRPNRKTHWINWPGRCSRSPSTRSCAARC</sequence>
<evidence type="ECO:0000313" key="5">
    <source>
        <dbReference type="Proteomes" id="UP000298663"/>
    </source>
</evidence>
<dbReference type="AlphaFoldDB" id="A0A4U5PJX3"/>
<dbReference type="OrthoDB" id="199930at2759"/>
<reference evidence="4 5" key="1">
    <citation type="journal article" date="2015" name="Genome Biol.">
        <title>Comparative genomics of Steinernema reveals deeply conserved gene regulatory networks.</title>
        <authorList>
            <person name="Dillman A.R."/>
            <person name="Macchietto M."/>
            <person name="Porter C.F."/>
            <person name="Rogers A."/>
            <person name="Williams B."/>
            <person name="Antoshechkin I."/>
            <person name="Lee M.M."/>
            <person name="Goodwin Z."/>
            <person name="Lu X."/>
            <person name="Lewis E.E."/>
            <person name="Goodrich-Blair H."/>
            <person name="Stock S.P."/>
            <person name="Adams B.J."/>
            <person name="Sternberg P.W."/>
            <person name="Mortazavi A."/>
        </authorList>
    </citation>
    <scope>NUCLEOTIDE SEQUENCE [LARGE SCALE GENOMIC DNA]</scope>
    <source>
        <strain evidence="4 5">ALL</strain>
    </source>
</reference>
<dbReference type="Proteomes" id="UP000298663">
    <property type="component" value="Unassembled WGS sequence"/>
</dbReference>
<dbReference type="STRING" id="34508.A0A4U5PJX3"/>
<dbReference type="Gene3D" id="1.25.10.10">
    <property type="entry name" value="Leucine-rich Repeat Variant"/>
    <property type="match status" value="2"/>
</dbReference>
<organism evidence="4 5">
    <name type="scientific">Steinernema carpocapsae</name>
    <name type="common">Entomopathogenic nematode</name>
    <dbReference type="NCBI Taxonomy" id="34508"/>
    <lineage>
        <taxon>Eukaryota</taxon>
        <taxon>Metazoa</taxon>
        <taxon>Ecdysozoa</taxon>
        <taxon>Nematoda</taxon>
        <taxon>Chromadorea</taxon>
        <taxon>Rhabditida</taxon>
        <taxon>Tylenchina</taxon>
        <taxon>Panagrolaimomorpha</taxon>
        <taxon>Strongyloidoidea</taxon>
        <taxon>Steinernematidae</taxon>
        <taxon>Steinernema</taxon>
    </lineage>
</organism>
<evidence type="ECO:0000313" key="4">
    <source>
        <dbReference type="EMBL" id="TKR96833.1"/>
    </source>
</evidence>
<comment type="subcellular location">
    <subcellularLocation>
        <location evidence="1">Cytoplasm</location>
    </subcellularLocation>
</comment>
<dbReference type="GO" id="GO:0005737">
    <property type="term" value="C:cytoplasm"/>
    <property type="evidence" value="ECO:0007669"/>
    <property type="project" value="UniProtKB-SubCell"/>
</dbReference>
<dbReference type="Pfam" id="PF11701">
    <property type="entry name" value="UNC45-central"/>
    <property type="match status" value="1"/>
</dbReference>
<dbReference type="PANTHER" id="PTHR45994:SF1">
    <property type="entry name" value="FI21225P1"/>
    <property type="match status" value="1"/>
</dbReference>
<dbReference type="InterPro" id="IPR011989">
    <property type="entry name" value="ARM-like"/>
</dbReference>
<comment type="caution">
    <text evidence="4">The sequence shown here is derived from an EMBL/GenBank/DDBJ whole genome shotgun (WGS) entry which is preliminary data.</text>
</comment>
<dbReference type="SUPFAM" id="SSF48371">
    <property type="entry name" value="ARM repeat"/>
    <property type="match status" value="1"/>
</dbReference>
<protein>
    <recommendedName>
        <fullName evidence="3">UNC-45/Cro1/She4 central domain-containing protein</fullName>
    </recommendedName>
</protein>
<reference evidence="4 5" key="2">
    <citation type="journal article" date="2019" name="G3 (Bethesda)">
        <title>Hybrid Assembly of the Genome of the Entomopathogenic Nematode Steinernema carpocapsae Identifies the X-Chromosome.</title>
        <authorList>
            <person name="Serra L."/>
            <person name="Macchietto M."/>
            <person name="Macias-Munoz A."/>
            <person name="McGill C.J."/>
            <person name="Rodriguez I.M."/>
            <person name="Rodriguez B."/>
            <person name="Murad R."/>
            <person name="Mortazavi A."/>
        </authorList>
    </citation>
    <scope>NUCLEOTIDE SEQUENCE [LARGE SCALE GENOMIC DNA]</scope>
    <source>
        <strain evidence="4 5">ALL</strain>
    </source>
</reference>
<dbReference type="EMBL" id="AZBU02000002">
    <property type="protein sequence ID" value="TKR96833.1"/>
    <property type="molecule type" value="Genomic_DNA"/>
</dbReference>
<evidence type="ECO:0000259" key="3">
    <source>
        <dbReference type="Pfam" id="PF11701"/>
    </source>
</evidence>
<gene>
    <name evidence="4" type="ORF">L596_010795</name>
</gene>
<keyword evidence="5" id="KW-1185">Reference proteome</keyword>
<proteinExistence type="predicted"/>
<evidence type="ECO:0000256" key="1">
    <source>
        <dbReference type="ARBA" id="ARBA00004496"/>
    </source>
</evidence>
<dbReference type="GO" id="GO:0051879">
    <property type="term" value="F:Hsp90 protein binding"/>
    <property type="evidence" value="ECO:0007669"/>
    <property type="project" value="TreeGrafter"/>
</dbReference>
<evidence type="ECO:0000256" key="2">
    <source>
        <dbReference type="ARBA" id="ARBA00022490"/>
    </source>
</evidence>
<keyword evidence="2" id="KW-0963">Cytoplasm</keyword>
<accession>A0A4U5PJX3</accession>
<name>A0A4U5PJX3_STECR</name>
<feature type="domain" description="UNC-45/Cro1/She4 central" evidence="3">
    <location>
        <begin position="3"/>
        <end position="123"/>
    </location>
</feature>
<dbReference type="InterPro" id="IPR016024">
    <property type="entry name" value="ARM-type_fold"/>
</dbReference>
<dbReference type="PANTHER" id="PTHR45994">
    <property type="entry name" value="FI21225P1"/>
    <property type="match status" value="1"/>
</dbReference>